<feature type="region of interest" description="Disordered" evidence="1">
    <location>
        <begin position="134"/>
        <end position="168"/>
    </location>
</feature>
<dbReference type="EMBL" id="GECU01033503">
    <property type="protein sequence ID" value="JAS74203.1"/>
    <property type="molecule type" value="Transcribed_RNA"/>
</dbReference>
<feature type="region of interest" description="Disordered" evidence="1">
    <location>
        <begin position="1"/>
        <end position="41"/>
    </location>
</feature>
<feature type="compositionally biased region" description="Basic and acidic residues" evidence="1">
    <location>
        <begin position="7"/>
        <end position="19"/>
    </location>
</feature>
<dbReference type="InterPro" id="IPR026124">
    <property type="entry name" value="Sperm-assoc_Ag8"/>
</dbReference>
<evidence type="ECO:0000313" key="2">
    <source>
        <dbReference type="EMBL" id="JAS74203.1"/>
    </source>
</evidence>
<dbReference type="GO" id="GO:0045944">
    <property type="term" value="P:positive regulation of transcription by RNA polymerase II"/>
    <property type="evidence" value="ECO:0007669"/>
    <property type="project" value="TreeGrafter"/>
</dbReference>
<feature type="compositionally biased region" description="Acidic residues" evidence="1">
    <location>
        <begin position="158"/>
        <end position="168"/>
    </location>
</feature>
<evidence type="ECO:0000256" key="1">
    <source>
        <dbReference type="SAM" id="MobiDB-lite"/>
    </source>
</evidence>
<protein>
    <submittedName>
        <fullName evidence="2">Uncharacterized protein</fullName>
    </submittedName>
</protein>
<name>A0A1B6HHM9_9HEMI</name>
<sequence length="168" mass="19454">MVGKTGTENDERWEPRYGNDSRPWLLGFSESPQPSVTTTTRETFTVDWPAKPRTEGIRRQLLRKALWEQTRREVAEELERTDAPPVTTTEYTETFIKEGFTAKPIQTDPELHRRYPLYGDSGLNVWSERFPSLPGATRAPQSGHRFRRYAGFTKPLEETLDDDPLEPK</sequence>
<gene>
    <name evidence="2" type="ORF">g.6624</name>
</gene>
<dbReference type="GO" id="GO:0005634">
    <property type="term" value="C:nucleus"/>
    <property type="evidence" value="ECO:0007669"/>
    <property type="project" value="TreeGrafter"/>
</dbReference>
<proteinExistence type="predicted"/>
<dbReference type="AlphaFoldDB" id="A0A1B6HHM9"/>
<dbReference type="PANTHER" id="PTHR15510">
    <property type="entry name" value="SPERM-ASSOCIATED ANTIGEN 8"/>
    <property type="match status" value="1"/>
</dbReference>
<dbReference type="PANTHER" id="PTHR15510:SF5">
    <property type="entry name" value="SPERM-ASSOCIATED ANTIGEN 8"/>
    <property type="match status" value="1"/>
</dbReference>
<dbReference type="GO" id="GO:0008017">
    <property type="term" value="F:microtubule binding"/>
    <property type="evidence" value="ECO:0007669"/>
    <property type="project" value="InterPro"/>
</dbReference>
<organism evidence="2">
    <name type="scientific">Homalodisca liturata</name>
    <dbReference type="NCBI Taxonomy" id="320908"/>
    <lineage>
        <taxon>Eukaryota</taxon>
        <taxon>Metazoa</taxon>
        <taxon>Ecdysozoa</taxon>
        <taxon>Arthropoda</taxon>
        <taxon>Hexapoda</taxon>
        <taxon>Insecta</taxon>
        <taxon>Pterygota</taxon>
        <taxon>Neoptera</taxon>
        <taxon>Paraneoptera</taxon>
        <taxon>Hemiptera</taxon>
        <taxon>Auchenorrhyncha</taxon>
        <taxon>Membracoidea</taxon>
        <taxon>Cicadellidae</taxon>
        <taxon>Cicadellinae</taxon>
        <taxon>Proconiini</taxon>
        <taxon>Homalodisca</taxon>
    </lineage>
</organism>
<dbReference type="GO" id="GO:0005737">
    <property type="term" value="C:cytoplasm"/>
    <property type="evidence" value="ECO:0007669"/>
    <property type="project" value="TreeGrafter"/>
</dbReference>
<accession>A0A1B6HHM9</accession>
<reference evidence="2" key="1">
    <citation type="submission" date="2015-11" db="EMBL/GenBank/DDBJ databases">
        <title>De novo transcriptome assembly of four potential Pierce s Disease insect vectors from Arizona vineyards.</title>
        <authorList>
            <person name="Tassone E.E."/>
        </authorList>
    </citation>
    <scope>NUCLEOTIDE SEQUENCE</scope>
</reference>